<organism evidence="1 2">
    <name type="scientific">Forsythia ovata</name>
    <dbReference type="NCBI Taxonomy" id="205694"/>
    <lineage>
        <taxon>Eukaryota</taxon>
        <taxon>Viridiplantae</taxon>
        <taxon>Streptophyta</taxon>
        <taxon>Embryophyta</taxon>
        <taxon>Tracheophyta</taxon>
        <taxon>Spermatophyta</taxon>
        <taxon>Magnoliopsida</taxon>
        <taxon>eudicotyledons</taxon>
        <taxon>Gunneridae</taxon>
        <taxon>Pentapetalae</taxon>
        <taxon>asterids</taxon>
        <taxon>lamiids</taxon>
        <taxon>Lamiales</taxon>
        <taxon>Oleaceae</taxon>
        <taxon>Forsythieae</taxon>
        <taxon>Forsythia</taxon>
    </lineage>
</organism>
<protein>
    <submittedName>
        <fullName evidence="1">Uncharacterized protein</fullName>
    </submittedName>
</protein>
<dbReference type="AlphaFoldDB" id="A0ABD1SK76"/>
<keyword evidence="2" id="KW-1185">Reference proteome</keyword>
<accession>A0ABD1SK76</accession>
<reference evidence="2" key="1">
    <citation type="submission" date="2024-07" db="EMBL/GenBank/DDBJ databases">
        <title>Two chromosome-level genome assemblies of Korean endemic species Abeliophyllum distichum and Forsythia ovata (Oleaceae).</title>
        <authorList>
            <person name="Jang H."/>
        </authorList>
    </citation>
    <scope>NUCLEOTIDE SEQUENCE [LARGE SCALE GENOMIC DNA]</scope>
</reference>
<name>A0ABD1SK76_9LAMI</name>
<evidence type="ECO:0000313" key="2">
    <source>
        <dbReference type="Proteomes" id="UP001604277"/>
    </source>
</evidence>
<dbReference type="Proteomes" id="UP001604277">
    <property type="component" value="Unassembled WGS sequence"/>
</dbReference>
<dbReference type="EMBL" id="JBFOLJ010000010">
    <property type="protein sequence ID" value="KAL2501015.1"/>
    <property type="molecule type" value="Genomic_DNA"/>
</dbReference>
<gene>
    <name evidence="1" type="ORF">Fot_34863</name>
</gene>
<evidence type="ECO:0000313" key="1">
    <source>
        <dbReference type="EMBL" id="KAL2501015.1"/>
    </source>
</evidence>
<sequence length="138" mass="15710">MNPIILYNKELICFLNYESKGEFAMCHKIHDLELISPLVVQTGQDQSLRKTGSRPVASQDHIATTTITDFRLPASFIHLILRRSVFAGVSSNGPVALKKSEKFMYKIESLTTIDQKYNKEMVDTLPQVPEQRGQELDR</sequence>
<proteinExistence type="predicted"/>
<comment type="caution">
    <text evidence="1">The sequence shown here is derived from an EMBL/GenBank/DDBJ whole genome shotgun (WGS) entry which is preliminary data.</text>
</comment>